<evidence type="ECO:0000313" key="2">
    <source>
        <dbReference type="EMBL" id="OAF67710.1"/>
    </source>
</evidence>
<keyword evidence="3" id="KW-1185">Reference proteome</keyword>
<sequence length="206" mass="24814">MHEFTLYWCKKYTNIVEKLIRGEIVDTLNYSHFLPSNIWFPSILHPRKFLFTIIQQYAREENYSIVDINIDFQILEKTTKIDESIHHIFINKEKNLGFLSHSYFIFGLKLLNASWNIENDRLCKTTHSQFQYFPDIMIKPHFVQRETIIKDNISIYNCPLFKSMPKYIKIKKNEIYNDYICTIPLPYSTDNNNTNYWSMMDVKLLT</sequence>
<dbReference type="GO" id="GO:0045505">
    <property type="term" value="F:dynein intermediate chain binding"/>
    <property type="evidence" value="ECO:0007669"/>
    <property type="project" value="InterPro"/>
</dbReference>
<accession>A0A177B0R7</accession>
<dbReference type="Pfam" id="PF18199">
    <property type="entry name" value="Dynein_C"/>
    <property type="match status" value="1"/>
</dbReference>
<dbReference type="Gene3D" id="3.10.490.20">
    <property type="match status" value="1"/>
</dbReference>
<dbReference type="GO" id="GO:0030286">
    <property type="term" value="C:dynein complex"/>
    <property type="evidence" value="ECO:0007669"/>
    <property type="project" value="InterPro"/>
</dbReference>
<name>A0A177B0R7_9BILA</name>
<dbReference type="GO" id="GO:0051959">
    <property type="term" value="F:dynein light intermediate chain binding"/>
    <property type="evidence" value="ECO:0007669"/>
    <property type="project" value="InterPro"/>
</dbReference>
<dbReference type="PANTHER" id="PTHR45703:SF36">
    <property type="entry name" value="DYNEIN HEAVY CHAIN, CYTOPLASMIC"/>
    <property type="match status" value="1"/>
</dbReference>
<organism evidence="2 3">
    <name type="scientific">Intoshia linei</name>
    <dbReference type="NCBI Taxonomy" id="1819745"/>
    <lineage>
        <taxon>Eukaryota</taxon>
        <taxon>Metazoa</taxon>
        <taxon>Spiralia</taxon>
        <taxon>Lophotrochozoa</taxon>
        <taxon>Mesozoa</taxon>
        <taxon>Orthonectida</taxon>
        <taxon>Rhopaluridae</taxon>
        <taxon>Intoshia</taxon>
    </lineage>
</organism>
<dbReference type="Proteomes" id="UP000078046">
    <property type="component" value="Unassembled WGS sequence"/>
</dbReference>
<proteinExistence type="predicted"/>
<reference evidence="2 3" key="1">
    <citation type="submission" date="2016-04" db="EMBL/GenBank/DDBJ databases">
        <title>The genome of Intoshia linei affirms orthonectids as highly simplified spiralians.</title>
        <authorList>
            <person name="Mikhailov K.V."/>
            <person name="Slusarev G.S."/>
            <person name="Nikitin M.A."/>
            <person name="Logacheva M.D."/>
            <person name="Penin A."/>
            <person name="Aleoshin V."/>
            <person name="Panchin Y.V."/>
        </authorList>
    </citation>
    <scope>NUCLEOTIDE SEQUENCE [LARGE SCALE GENOMIC DNA]</scope>
    <source>
        <strain evidence="2">Intl2013</strain>
        <tissue evidence="2">Whole animal</tissue>
    </source>
</reference>
<feature type="domain" description="Dynein heavy chain C-terminal" evidence="1">
    <location>
        <begin position="34"/>
        <end position="205"/>
    </location>
</feature>
<protein>
    <recommendedName>
        <fullName evidence="1">Dynein heavy chain C-terminal domain-containing protein</fullName>
    </recommendedName>
</protein>
<dbReference type="GO" id="GO:0007018">
    <property type="term" value="P:microtubule-based movement"/>
    <property type="evidence" value="ECO:0007669"/>
    <property type="project" value="InterPro"/>
</dbReference>
<dbReference type="EMBL" id="LWCA01000592">
    <property type="protein sequence ID" value="OAF67710.1"/>
    <property type="molecule type" value="Genomic_DNA"/>
</dbReference>
<dbReference type="InterPro" id="IPR043160">
    <property type="entry name" value="Dynein_C_barrel"/>
</dbReference>
<dbReference type="PANTHER" id="PTHR45703">
    <property type="entry name" value="DYNEIN HEAVY CHAIN"/>
    <property type="match status" value="1"/>
</dbReference>
<comment type="caution">
    <text evidence="2">The sequence shown here is derived from an EMBL/GenBank/DDBJ whole genome shotgun (WGS) entry which is preliminary data.</text>
</comment>
<dbReference type="InterPro" id="IPR041228">
    <property type="entry name" value="Dynein_C"/>
</dbReference>
<dbReference type="InterPro" id="IPR026983">
    <property type="entry name" value="DHC"/>
</dbReference>
<dbReference type="AlphaFoldDB" id="A0A177B0R7"/>
<gene>
    <name evidence="2" type="ORF">A3Q56_04547</name>
</gene>
<evidence type="ECO:0000313" key="3">
    <source>
        <dbReference type="Proteomes" id="UP000078046"/>
    </source>
</evidence>
<evidence type="ECO:0000259" key="1">
    <source>
        <dbReference type="Pfam" id="PF18199"/>
    </source>
</evidence>